<proteinExistence type="predicted"/>
<protein>
    <submittedName>
        <fullName evidence="1">Uncharacterized protein</fullName>
    </submittedName>
</protein>
<accession>A0A1S7LH42</accession>
<dbReference type="EMBL" id="LO017727">
    <property type="protein sequence ID" value="CRH05434.1"/>
    <property type="molecule type" value="Genomic_DNA"/>
</dbReference>
<dbReference type="AlphaFoldDB" id="A0A1S7LH42"/>
<organism evidence="1">
    <name type="scientific">Magnetococcus massalia (strain MO-1)</name>
    <dbReference type="NCBI Taxonomy" id="451514"/>
    <lineage>
        <taxon>Bacteria</taxon>
        <taxon>Pseudomonadati</taxon>
        <taxon>Pseudomonadota</taxon>
        <taxon>Magnetococcia</taxon>
        <taxon>Magnetococcales</taxon>
        <taxon>Magnetococcaceae</taxon>
        <taxon>Magnetococcus</taxon>
    </lineage>
</organism>
<sequence>MGVQGEPHPAGFGQSPRFSSVIRRSVIFSRRRPRMITAFAVMKVSPRRGEWWEHVVYAGRREKLERR</sequence>
<name>A0A1S7LH42_MAGMO</name>
<evidence type="ECO:0000313" key="1">
    <source>
        <dbReference type="EMBL" id="CRH05434.1"/>
    </source>
</evidence>
<reference evidence="1" key="1">
    <citation type="submission" date="2015-04" db="EMBL/GenBank/DDBJ databases">
        <authorList>
            <person name="Syromyatnikov M.Y."/>
            <person name="Popov V.N."/>
        </authorList>
    </citation>
    <scope>NUCLEOTIDE SEQUENCE</scope>
    <source>
        <strain evidence="1">MO-1</strain>
    </source>
</reference>
<gene>
    <name evidence="1" type="ORF">MAGMO_1241</name>
</gene>